<dbReference type="CDD" id="cd00159">
    <property type="entry name" value="RhoGAP"/>
    <property type="match status" value="1"/>
</dbReference>
<dbReference type="Proteomes" id="UP000001940">
    <property type="component" value="Chromosome I"/>
</dbReference>
<dbReference type="SUPFAM" id="SSF48350">
    <property type="entry name" value="GTPase activation domain, GAP"/>
    <property type="match status" value="1"/>
</dbReference>
<dbReference type="InterPro" id="IPR008936">
    <property type="entry name" value="Rho_GTPase_activation_prot"/>
</dbReference>
<dbReference type="GO" id="GO:0007264">
    <property type="term" value="P:small GTPase-mediated signal transduction"/>
    <property type="evidence" value="ECO:0000318"/>
    <property type="project" value="GO_Central"/>
</dbReference>
<dbReference type="PANTHER" id="PTHR12783:SF5">
    <property type="entry name" value="RALA-BINDING PROTEIN 1"/>
    <property type="match status" value="1"/>
</dbReference>
<dbReference type="SMART" id="SM00324">
    <property type="entry name" value="RhoGAP"/>
    <property type="match status" value="1"/>
</dbReference>
<sequence>MHDEPEKKKKGLKLTRKSTRKIIGKWRKLSSEEVDITVPDIINSDDVAIKRVLGLPLTESVSADPSLDGIPLPSFFRYAIDFVEENGLCTEGIYRLSPPKSRLDELERRANCGEKMIFADAHDAAGLIKRFLRQIPEPVVPIEFDSIAESCNCGLATTTQLTPKLVCSCGASRRMRDELNRLTVERKTLFVFVFLHAQHVMGQEKENKMGLQALGLLLQTILEMSRKMVCFSAHAIRPFDGIPVQGACYLVDEDVKIIKYTPPLEGRLVEKWLEEDELKTAQIHEELTKQQFLLDLLHSKISARHERGRTTAELDEHAWQVQNNITAIKRRLKQLVDAAPQVVSLDTTADSRCIEMYEEKQLMATQGMLREDVSAERQRVAELCWRLHNCKQLVNENEEENTNKKIDFEEEQEWTERCKLEEAARSALLEEITRLRSTCADLRARLEMESLSKEVMKYDSL</sequence>
<dbReference type="AlphaFoldDB" id="Q9XVI0"/>
<keyword evidence="5" id="KW-1267">Proteomics identification</keyword>
<dbReference type="AGR" id="WB:WBGene00011970"/>
<dbReference type="OMA" id="RANCGEM"/>
<dbReference type="GO" id="GO:0006898">
    <property type="term" value="P:receptor-mediated endocytosis"/>
    <property type="evidence" value="ECO:0000318"/>
    <property type="project" value="GO_Central"/>
</dbReference>
<dbReference type="CTD" id="172530"/>
<keyword evidence="3" id="KW-1185">Reference proteome</keyword>
<accession>Q9XVI0</accession>
<dbReference type="PaxDb" id="6239-T23G11.5a"/>
<dbReference type="WormBase" id="T23G11.5a">
    <property type="protein sequence ID" value="CE45360"/>
    <property type="gene ID" value="WBGene00011970"/>
    <property type="gene designation" value="rlbp-1"/>
</dbReference>
<dbReference type="EMBL" id="BX284601">
    <property type="protein sequence ID" value="CAB03414.3"/>
    <property type="molecule type" value="Genomic_DNA"/>
</dbReference>
<dbReference type="Pfam" id="PF00620">
    <property type="entry name" value="RhoGAP"/>
    <property type="match status" value="1"/>
</dbReference>
<dbReference type="Reactome" id="R-CEL-9013148">
    <property type="pathway name" value="CDC42 GTPase cycle"/>
</dbReference>
<evidence type="ECO:0000313" key="4">
    <source>
        <dbReference type="WormBase" id="T23G11.5a"/>
    </source>
</evidence>
<evidence type="ECO:0000259" key="1">
    <source>
        <dbReference type="PROSITE" id="PS50238"/>
    </source>
</evidence>
<dbReference type="OrthoDB" id="10033734at2759"/>
<dbReference type="GO" id="GO:0031267">
    <property type="term" value="F:small GTPase binding"/>
    <property type="evidence" value="ECO:0007669"/>
    <property type="project" value="InterPro"/>
</dbReference>
<dbReference type="Reactome" id="R-CEL-9013149">
    <property type="pathway name" value="RAC1 GTPase cycle"/>
</dbReference>
<dbReference type="SMR" id="Q9XVI0"/>
<dbReference type="ExpressionAtlas" id="Q9XVI0">
    <property type="expression patterns" value="baseline and differential"/>
</dbReference>
<dbReference type="PANTHER" id="PTHR12783">
    <property type="entry name" value="RALA BINDING PROTEIN 1 RALBP1"/>
    <property type="match status" value="1"/>
</dbReference>
<dbReference type="GO" id="GO:0005096">
    <property type="term" value="F:GTPase activator activity"/>
    <property type="evidence" value="ECO:0007669"/>
    <property type="project" value="InterPro"/>
</dbReference>
<dbReference type="GeneID" id="172530"/>
<name>Q9XVI0_CAEEL</name>
<feature type="domain" description="Rho-GAP" evidence="1">
    <location>
        <begin position="55"/>
        <end position="258"/>
    </location>
</feature>
<evidence type="ECO:0000313" key="2">
    <source>
        <dbReference type="EMBL" id="CAB03414.3"/>
    </source>
</evidence>
<protein>
    <submittedName>
        <fullName evidence="2">Rho-GAP domain-containing protein</fullName>
    </submittedName>
</protein>
<dbReference type="PROSITE" id="PS50238">
    <property type="entry name" value="RHOGAP"/>
    <property type="match status" value="1"/>
</dbReference>
<dbReference type="eggNOG" id="KOG4370">
    <property type="taxonomic scope" value="Eukaryota"/>
</dbReference>
<dbReference type="RefSeq" id="NP_001254005.1">
    <property type="nucleotide sequence ID" value="NM_001267076.2"/>
</dbReference>
<evidence type="ECO:0007829" key="5">
    <source>
        <dbReference type="PeptideAtlas" id="Q9XVI0"/>
    </source>
</evidence>
<dbReference type="InterPro" id="IPR000198">
    <property type="entry name" value="RhoGAP_dom"/>
</dbReference>
<evidence type="ECO:0000313" key="3">
    <source>
        <dbReference type="Proteomes" id="UP000001940"/>
    </source>
</evidence>
<dbReference type="PhylomeDB" id="Q9XVI0"/>
<dbReference type="HOGENOM" id="CLU_593450_0_0_1"/>
<dbReference type="InParanoid" id="Q9XVI0"/>
<dbReference type="Gene3D" id="1.10.555.10">
    <property type="entry name" value="Rho GTPase activation protein"/>
    <property type="match status" value="1"/>
</dbReference>
<dbReference type="UCSC" id="T23G11.5">
    <property type="organism name" value="c. elegans"/>
</dbReference>
<dbReference type="Gene3D" id="1.20.58.90">
    <property type="match status" value="1"/>
</dbReference>
<reference evidence="2 3" key="1">
    <citation type="journal article" date="1998" name="Science">
        <title>Genome sequence of the nematode C. elegans: a platform for investigating biology.</title>
        <authorList>
            <consortium name="The C. elegans sequencing consortium"/>
            <person name="Sulson J.E."/>
            <person name="Waterston R."/>
        </authorList>
    </citation>
    <scope>NUCLEOTIDE SEQUENCE [LARGE SCALE GENOMIC DNA]</scope>
    <source>
        <strain evidence="2 3">Bristol N2</strain>
    </source>
</reference>
<dbReference type="InterPro" id="IPR039767">
    <property type="entry name" value="RALBP1"/>
</dbReference>
<dbReference type="Bgee" id="WBGene00011970">
    <property type="expression patterns" value="Expressed in pharyngeal muscle cell (C elegans) and 4 other cell types or tissues"/>
</dbReference>
<dbReference type="STRING" id="6239.T23G11.5a.1"/>
<proteinExistence type="evidence at protein level"/>
<organism evidence="2 3">
    <name type="scientific">Caenorhabditis elegans</name>
    <dbReference type="NCBI Taxonomy" id="6239"/>
    <lineage>
        <taxon>Eukaryota</taxon>
        <taxon>Metazoa</taxon>
        <taxon>Ecdysozoa</taxon>
        <taxon>Nematoda</taxon>
        <taxon>Chromadorea</taxon>
        <taxon>Rhabditida</taxon>
        <taxon>Rhabditina</taxon>
        <taxon>Rhabditomorpha</taxon>
        <taxon>Rhabditoidea</taxon>
        <taxon>Rhabditidae</taxon>
        <taxon>Peloderinae</taxon>
        <taxon>Caenorhabditis</taxon>
    </lineage>
</organism>
<gene>
    <name evidence="2 4" type="primary">rlbp-1</name>
    <name evidence="2" type="ORF">CELE_T23G11.5</name>
    <name evidence="4" type="ORF">T23G11.5</name>
</gene>